<accession>A0A1H7FR45</accession>
<evidence type="ECO:0000256" key="1">
    <source>
        <dbReference type="SAM" id="SignalP"/>
    </source>
</evidence>
<dbReference type="RefSeq" id="WP_055507861.1">
    <property type="nucleotide sequence ID" value="NZ_BBZG01000005.1"/>
</dbReference>
<name>A0A1H7FR45_9ACTN</name>
<dbReference type="AlphaFoldDB" id="A0A1H7FR45"/>
<dbReference type="SUPFAM" id="SSF54001">
    <property type="entry name" value="Cysteine proteinases"/>
    <property type="match status" value="1"/>
</dbReference>
<feature type="signal peptide" evidence="1">
    <location>
        <begin position="1"/>
        <end position="31"/>
    </location>
</feature>
<keyword evidence="1" id="KW-0732">Signal</keyword>
<feature type="chain" id="PRO_5038792756" evidence="1">
    <location>
        <begin position="32"/>
        <end position="244"/>
    </location>
</feature>
<dbReference type="InterPro" id="IPR038765">
    <property type="entry name" value="Papain-like_cys_pep_sf"/>
</dbReference>
<gene>
    <name evidence="3" type="ORF">SAMN05660976_00167</name>
</gene>
<dbReference type="InterPro" id="IPR007921">
    <property type="entry name" value="CHAP_dom"/>
</dbReference>
<organism evidence="3 4">
    <name type="scientific">Nonomuraea pusilla</name>
    <dbReference type="NCBI Taxonomy" id="46177"/>
    <lineage>
        <taxon>Bacteria</taxon>
        <taxon>Bacillati</taxon>
        <taxon>Actinomycetota</taxon>
        <taxon>Actinomycetes</taxon>
        <taxon>Streptosporangiales</taxon>
        <taxon>Streptosporangiaceae</taxon>
        <taxon>Nonomuraea</taxon>
    </lineage>
</organism>
<protein>
    <submittedName>
        <fullName evidence="3">CHAP domain-containing protein</fullName>
    </submittedName>
</protein>
<feature type="domain" description="Peptidase C51" evidence="2">
    <location>
        <begin position="114"/>
        <end position="239"/>
    </location>
</feature>
<reference evidence="3 4" key="1">
    <citation type="submission" date="2016-10" db="EMBL/GenBank/DDBJ databases">
        <authorList>
            <person name="de Groot N.N."/>
        </authorList>
    </citation>
    <scope>NUCLEOTIDE SEQUENCE [LARGE SCALE GENOMIC DNA]</scope>
    <source>
        <strain evidence="3 4">DSM 43357</strain>
    </source>
</reference>
<dbReference type="Proteomes" id="UP000198953">
    <property type="component" value="Unassembled WGS sequence"/>
</dbReference>
<proteinExistence type="predicted"/>
<evidence type="ECO:0000259" key="2">
    <source>
        <dbReference type="PROSITE" id="PS50911"/>
    </source>
</evidence>
<dbReference type="STRING" id="46177.SAMN05660976_00167"/>
<evidence type="ECO:0000313" key="3">
    <source>
        <dbReference type="EMBL" id="SEK28429.1"/>
    </source>
</evidence>
<sequence>MTMHDRRRTLVPAKLACLALGAAVTAGAAFAATPAFADSSSSAHAGTVSVHAQPANARAHAVDARPQVVNKPAQRPAPVARPATADTLLKIAKSQVGVTENAEGGGTPFQHWYMSSPRAAQTAARDGGTIASYANAPWCAMFVSWVGEQAGMRSTVGWDAYTITYAKWFQANKHWGDTPKPGAVVFFSWHGKSIDSIDHVGIVEKDNGDGTISTVEGNTGNGKVEQRVRPTSQVVGYGYPAYRG</sequence>
<dbReference type="PROSITE" id="PS50911">
    <property type="entry name" value="CHAP"/>
    <property type="match status" value="1"/>
</dbReference>
<evidence type="ECO:0000313" key="4">
    <source>
        <dbReference type="Proteomes" id="UP000198953"/>
    </source>
</evidence>
<dbReference type="Pfam" id="PF05257">
    <property type="entry name" value="CHAP"/>
    <property type="match status" value="1"/>
</dbReference>
<dbReference type="EMBL" id="FOBF01000001">
    <property type="protein sequence ID" value="SEK28429.1"/>
    <property type="molecule type" value="Genomic_DNA"/>
</dbReference>
<keyword evidence="4" id="KW-1185">Reference proteome</keyword>
<dbReference type="Gene3D" id="3.90.1720.10">
    <property type="entry name" value="endopeptidase domain like (from Nostoc punctiforme)"/>
    <property type="match status" value="1"/>
</dbReference>